<gene>
    <name evidence="1" type="ORF">V6N11_058649</name>
</gene>
<dbReference type="EMBL" id="JBBPBN010000002">
    <property type="protein sequence ID" value="KAK9044757.1"/>
    <property type="molecule type" value="Genomic_DNA"/>
</dbReference>
<evidence type="ECO:0000313" key="2">
    <source>
        <dbReference type="Proteomes" id="UP001396334"/>
    </source>
</evidence>
<dbReference type="Proteomes" id="UP001396334">
    <property type="component" value="Unassembled WGS sequence"/>
</dbReference>
<name>A0ABR2U4V5_9ROSI</name>
<sequence>MGREGGDHSGAEGGAQAVVWPIEAIPLRVSPSRDETMHHVEVEGCMTYKTMLEHSTSPSVKVPLPVESKVQLLTEVELGPTTVLNISLDVAFIGVGKR</sequence>
<proteinExistence type="predicted"/>
<accession>A0ABR2U4V5</accession>
<organism evidence="1 2">
    <name type="scientific">Hibiscus sabdariffa</name>
    <name type="common">roselle</name>
    <dbReference type="NCBI Taxonomy" id="183260"/>
    <lineage>
        <taxon>Eukaryota</taxon>
        <taxon>Viridiplantae</taxon>
        <taxon>Streptophyta</taxon>
        <taxon>Embryophyta</taxon>
        <taxon>Tracheophyta</taxon>
        <taxon>Spermatophyta</taxon>
        <taxon>Magnoliopsida</taxon>
        <taxon>eudicotyledons</taxon>
        <taxon>Gunneridae</taxon>
        <taxon>Pentapetalae</taxon>
        <taxon>rosids</taxon>
        <taxon>malvids</taxon>
        <taxon>Malvales</taxon>
        <taxon>Malvaceae</taxon>
        <taxon>Malvoideae</taxon>
        <taxon>Hibiscus</taxon>
    </lineage>
</organism>
<keyword evidence="2" id="KW-1185">Reference proteome</keyword>
<protein>
    <submittedName>
        <fullName evidence="1">Uncharacterized protein</fullName>
    </submittedName>
</protein>
<evidence type="ECO:0000313" key="1">
    <source>
        <dbReference type="EMBL" id="KAK9044757.1"/>
    </source>
</evidence>
<comment type="caution">
    <text evidence="1">The sequence shown here is derived from an EMBL/GenBank/DDBJ whole genome shotgun (WGS) entry which is preliminary data.</text>
</comment>
<reference evidence="1 2" key="1">
    <citation type="journal article" date="2024" name="G3 (Bethesda)">
        <title>Genome assembly of Hibiscus sabdariffa L. provides insights into metabolisms of medicinal natural products.</title>
        <authorList>
            <person name="Kim T."/>
        </authorList>
    </citation>
    <scope>NUCLEOTIDE SEQUENCE [LARGE SCALE GENOMIC DNA]</scope>
    <source>
        <strain evidence="1">TK-2024</strain>
        <tissue evidence="1">Old leaves</tissue>
    </source>
</reference>